<comment type="caution">
    <text evidence="4">The sequence shown here is derived from an EMBL/GenBank/DDBJ whole genome shotgun (WGS) entry which is preliminary data.</text>
</comment>
<name>A0A843XKT0_COLES</name>
<dbReference type="Pfam" id="PF10536">
    <property type="entry name" value="PMD"/>
    <property type="match status" value="1"/>
</dbReference>
<keyword evidence="1" id="KW-0175">Coiled coil</keyword>
<evidence type="ECO:0000259" key="3">
    <source>
        <dbReference type="Pfam" id="PF10536"/>
    </source>
</evidence>
<evidence type="ECO:0000256" key="2">
    <source>
        <dbReference type="SAM" id="MobiDB-lite"/>
    </source>
</evidence>
<dbReference type="GO" id="GO:0010073">
    <property type="term" value="P:meristem maintenance"/>
    <property type="evidence" value="ECO:0007669"/>
    <property type="project" value="InterPro"/>
</dbReference>
<accession>A0A843XKT0</accession>
<evidence type="ECO:0000313" key="4">
    <source>
        <dbReference type="EMBL" id="MQM19801.1"/>
    </source>
</evidence>
<reference evidence="4" key="1">
    <citation type="submission" date="2017-07" db="EMBL/GenBank/DDBJ databases">
        <title>Taro Niue Genome Assembly and Annotation.</title>
        <authorList>
            <person name="Atibalentja N."/>
            <person name="Keating K."/>
            <person name="Fields C.J."/>
        </authorList>
    </citation>
    <scope>NUCLEOTIDE SEQUENCE</scope>
    <source>
        <strain evidence="4">Niue_2</strain>
        <tissue evidence="4">Leaf</tissue>
    </source>
</reference>
<protein>
    <recommendedName>
        <fullName evidence="3">Aminotransferase-like plant mobile domain-containing protein</fullName>
    </recommendedName>
</protein>
<feature type="domain" description="Aminotransferase-like plant mobile" evidence="3">
    <location>
        <begin position="7"/>
        <end position="151"/>
    </location>
</feature>
<evidence type="ECO:0000256" key="1">
    <source>
        <dbReference type="SAM" id="Coils"/>
    </source>
</evidence>
<dbReference type="AlphaFoldDB" id="A0A843XKT0"/>
<sequence>MGFGVILKMDRMRSDPALTQALRSRWDSEVTAFVFPWGHMIPSLEDVSRVTGLRVFGRPVIGFTYPGYSELAHRLLGLTVEARSSLVPRVALQESLGLYDVDKQVGETVDGQLQRLTRGCRAVLAEEPGVEANLDLRRFLILFLGRLLFAMRGDALERLRAADVYEWLLPFSPGLNLPSPPGLEEGDSGATGPRAHSSPLGPMPRHAHLERPVGISPGGHSLLPSVEFPSRDWTPRPGRSFRGLHDTTDWREWAKEQIQNWERRGKGVKSSATMDDAYLQAYALKYGGKVYKSARCQWRELERVRRAATAGAFSSGVAGSSQSDLEDRLAAAVRRAEETQADLAEREIALRAATDRATEL</sequence>
<feature type="region of interest" description="Disordered" evidence="2">
    <location>
        <begin position="178"/>
        <end position="214"/>
    </location>
</feature>
<dbReference type="Proteomes" id="UP000652761">
    <property type="component" value="Unassembled WGS sequence"/>
</dbReference>
<dbReference type="InterPro" id="IPR019557">
    <property type="entry name" value="AminoTfrase-like_pln_mobile"/>
</dbReference>
<dbReference type="PANTHER" id="PTHR46033">
    <property type="entry name" value="PROTEIN MAIN-LIKE 2"/>
    <property type="match status" value="1"/>
</dbReference>
<dbReference type="EMBL" id="NMUH01009216">
    <property type="protein sequence ID" value="MQM19801.1"/>
    <property type="molecule type" value="Genomic_DNA"/>
</dbReference>
<organism evidence="4 5">
    <name type="scientific">Colocasia esculenta</name>
    <name type="common">Wild taro</name>
    <name type="synonym">Arum esculentum</name>
    <dbReference type="NCBI Taxonomy" id="4460"/>
    <lineage>
        <taxon>Eukaryota</taxon>
        <taxon>Viridiplantae</taxon>
        <taxon>Streptophyta</taxon>
        <taxon>Embryophyta</taxon>
        <taxon>Tracheophyta</taxon>
        <taxon>Spermatophyta</taxon>
        <taxon>Magnoliopsida</taxon>
        <taxon>Liliopsida</taxon>
        <taxon>Araceae</taxon>
        <taxon>Aroideae</taxon>
        <taxon>Colocasieae</taxon>
        <taxon>Colocasia</taxon>
    </lineage>
</organism>
<dbReference type="PANTHER" id="PTHR46033:SF8">
    <property type="entry name" value="PROTEIN MAINTENANCE OF MERISTEMS-LIKE"/>
    <property type="match status" value="1"/>
</dbReference>
<gene>
    <name evidence="4" type="ORF">Taro_052813</name>
</gene>
<proteinExistence type="predicted"/>
<dbReference type="OrthoDB" id="625601at2759"/>
<keyword evidence="5" id="KW-1185">Reference proteome</keyword>
<evidence type="ECO:0000313" key="5">
    <source>
        <dbReference type="Proteomes" id="UP000652761"/>
    </source>
</evidence>
<feature type="coiled-coil region" evidence="1">
    <location>
        <begin position="322"/>
        <end position="356"/>
    </location>
</feature>
<dbReference type="InterPro" id="IPR044824">
    <property type="entry name" value="MAIN-like"/>
</dbReference>